<evidence type="ECO:0000256" key="2">
    <source>
        <dbReference type="ARBA" id="ARBA00004492"/>
    </source>
</evidence>
<dbReference type="PROSITE" id="PS50236">
    <property type="entry name" value="CHCR"/>
    <property type="match status" value="2"/>
</dbReference>
<evidence type="ECO:0000256" key="6">
    <source>
        <dbReference type="ARBA" id="ARBA00022771"/>
    </source>
</evidence>
<dbReference type="Pfam" id="PF23341">
    <property type="entry name" value="PEP5_VPS11_N"/>
    <property type="match status" value="1"/>
</dbReference>
<evidence type="ECO:0000256" key="8">
    <source>
        <dbReference type="ARBA" id="ARBA00022927"/>
    </source>
</evidence>
<evidence type="ECO:0000313" key="17">
    <source>
        <dbReference type="Proteomes" id="UP000695022"/>
    </source>
</evidence>
<sequence length="927" mass="106719">MTFLQWRRFNFFDKELVKVSDTEQQFDQLKDYDISCCSSGRGQIIIGDFSGSIHFVDRQFHVHTLKAFELRTTHLYQLKQHNILVSIGEDEVGINPLVKVWNMDKMDRAGNPMCTRIVRAIPGNKPTPVSCLAVHENLNFMVVGFADGSVVLFKGDVTRERHSKHRILHQSPHPVTGMAFRQLGKNIILYIATMDTVLSFNVSVKDKETKQLLDNHGCNLKCSVLSDGSQEYQFIIGRPDAVYFYQPEGRGACLAFEGEKLQMCWYRSYLVVVSKEAKAVPKAPVDGQPREMNILTIYDIKNKFIAYSAPLPAVTDVVCEWGSLYVLAGEQKLYHLQEKDTQTKLDMLFKKNLYVLAISLAKSQQYDEQGLVDIFRQYGDHLYSKGDHEEAIVQYIKTIGVLEPSYVIRKFLDAQRIHNLTRYLQALHTQGLATEDHTTLLLNCYTKLKDKHKLDKFIMTKSKEEVDFDVITAIKVCRQAGYHDHALYLAEKFDQHDWYLKVQLEDIRDYAKALKYIANLDFYEAEAIMKAHGKMLVNEAPDQTTELLKTLCTDYRPVNMPLVDDNTLDGSAPRSVLQAKPDEFIHIFVNNSAKLREFLEHMIKVQPGSSSLVYNTLIELYLHDVVHEASASQRKVKEEKILGMLQNPAAGYDIDQALVLCQMHNFRLGVLYLYEKSKLYQQILSHHMEHKEYTNIVDTCKKFGTEEPNLWVQALWYFAKTEDCYKTYLTEVLTQIDKKNLLPPLMVVETLGQNSTATLAVIKDYIMKRLKLENDEIAENERLIKQFKEETVKMRGQIEELKTSAQIFQVSKCSACNHPLELPSVHFLCQHSYHQHCFESYADNEQECPACLPQNKRVLDRIKEQEQSRNLHDQFHSQLQNAQDGFAVVADYFRRGVFNNATLVPDPQCQTKPPSGLSRARDTLDRK</sequence>
<dbReference type="InterPro" id="IPR016528">
    <property type="entry name" value="VPS11"/>
</dbReference>
<evidence type="ECO:0000256" key="5">
    <source>
        <dbReference type="ARBA" id="ARBA00022723"/>
    </source>
</evidence>
<accession>A0ABM1ETN2</accession>
<dbReference type="InterPro" id="IPR036322">
    <property type="entry name" value="WD40_repeat_dom_sf"/>
</dbReference>
<dbReference type="GeneID" id="106815589"/>
<dbReference type="Gene3D" id="1.25.40.10">
    <property type="entry name" value="Tetratricopeptide repeat domain"/>
    <property type="match status" value="1"/>
</dbReference>
<keyword evidence="14" id="KW-0175">Coiled coil</keyword>
<comment type="similarity">
    <text evidence="3 11">Belongs to the VPS11 family.</text>
</comment>
<dbReference type="RefSeq" id="XP_014675553.1">
    <property type="nucleotide sequence ID" value="XM_014820067.1"/>
</dbReference>
<dbReference type="InterPro" id="IPR001841">
    <property type="entry name" value="Znf_RING"/>
</dbReference>
<dbReference type="Pfam" id="PF23356">
    <property type="entry name" value="TPR_PEP5_VPS11"/>
    <property type="match status" value="1"/>
</dbReference>
<comment type="subcellular location">
    <subcellularLocation>
        <location evidence="2">Late endosome membrane</location>
        <topology evidence="2">Peripheral membrane protein</topology>
        <orientation evidence="2">Cytoplasmic side</orientation>
    </subcellularLocation>
    <subcellularLocation>
        <location evidence="1">Lysosome</location>
    </subcellularLocation>
</comment>
<keyword evidence="7" id="KW-0862">Zinc</keyword>
<dbReference type="InterPro" id="IPR011990">
    <property type="entry name" value="TPR-like_helical_dom_sf"/>
</dbReference>
<evidence type="ECO:0000256" key="3">
    <source>
        <dbReference type="ARBA" id="ARBA00007070"/>
    </source>
</evidence>
<keyword evidence="4" id="KW-0813">Transport</keyword>
<evidence type="ECO:0000256" key="4">
    <source>
        <dbReference type="ARBA" id="ARBA00022448"/>
    </source>
</evidence>
<evidence type="ECO:0000256" key="11">
    <source>
        <dbReference type="PIRNR" id="PIRNR007860"/>
    </source>
</evidence>
<dbReference type="SUPFAM" id="SSF57850">
    <property type="entry name" value="RING/U-box"/>
    <property type="match status" value="1"/>
</dbReference>
<organism evidence="17 18">
    <name type="scientific">Priapulus caudatus</name>
    <name type="common">Priapulid worm</name>
    <dbReference type="NCBI Taxonomy" id="37621"/>
    <lineage>
        <taxon>Eukaryota</taxon>
        <taxon>Metazoa</taxon>
        <taxon>Ecdysozoa</taxon>
        <taxon>Scalidophora</taxon>
        <taxon>Priapulida</taxon>
        <taxon>Priapulimorpha</taxon>
        <taxon>Priapulimorphida</taxon>
        <taxon>Priapulidae</taxon>
        <taxon>Priapulus</taxon>
    </lineage>
</organism>
<gene>
    <name evidence="18" type="primary">LOC106815589</name>
</gene>
<dbReference type="PANTHER" id="PTHR23323:SF24">
    <property type="entry name" value="VACUOLAR PROTEIN SORTING-ASSOCIATED PROTEIN 11 HOMOLOG"/>
    <property type="match status" value="1"/>
</dbReference>
<keyword evidence="9 11" id="KW-0472">Membrane</keyword>
<evidence type="ECO:0000256" key="15">
    <source>
        <dbReference type="SAM" id="MobiDB-lite"/>
    </source>
</evidence>
<keyword evidence="5" id="KW-0479">Metal-binding</keyword>
<evidence type="ECO:0000256" key="14">
    <source>
        <dbReference type="SAM" id="Coils"/>
    </source>
</evidence>
<evidence type="ECO:0000259" key="16">
    <source>
        <dbReference type="PROSITE" id="PS50089"/>
    </source>
</evidence>
<evidence type="ECO:0000256" key="9">
    <source>
        <dbReference type="ARBA" id="ARBA00023136"/>
    </source>
</evidence>
<protein>
    <recommendedName>
        <fullName evidence="11">Vacuolar protein sorting-associated protein 11 homolog</fullName>
    </recommendedName>
</protein>
<feature type="repeat" description="CHCR" evidence="13">
    <location>
        <begin position="568"/>
        <end position="727"/>
    </location>
</feature>
<name>A0ABM1ETN2_PRICU</name>
<dbReference type="InterPro" id="IPR013083">
    <property type="entry name" value="Znf_RING/FYVE/PHD"/>
</dbReference>
<keyword evidence="17" id="KW-1185">Reference proteome</keyword>
<dbReference type="InterPro" id="IPR057307">
    <property type="entry name" value="PEP5_VPS11_N"/>
</dbReference>
<evidence type="ECO:0000256" key="12">
    <source>
        <dbReference type="PROSITE-ProRule" id="PRU00175"/>
    </source>
</evidence>
<dbReference type="SUPFAM" id="SSF50978">
    <property type="entry name" value="WD40 repeat-like"/>
    <property type="match status" value="1"/>
</dbReference>
<dbReference type="Gene3D" id="2.130.10.10">
    <property type="entry name" value="YVTN repeat-like/Quinoprotein amine dehydrogenase"/>
    <property type="match status" value="1"/>
</dbReference>
<dbReference type="InterPro" id="IPR024763">
    <property type="entry name" value="VPS11_C"/>
</dbReference>
<dbReference type="InterPro" id="IPR057308">
    <property type="entry name" value="CHCR_PEP5_VPS11"/>
</dbReference>
<keyword evidence="10" id="KW-0458">Lysosome</keyword>
<dbReference type="Pfam" id="PF12451">
    <property type="entry name" value="VPS11_C"/>
    <property type="match status" value="1"/>
</dbReference>
<dbReference type="InterPro" id="IPR015943">
    <property type="entry name" value="WD40/YVTN_repeat-like_dom_sf"/>
</dbReference>
<dbReference type="Proteomes" id="UP000695022">
    <property type="component" value="Unplaced"/>
</dbReference>
<dbReference type="PANTHER" id="PTHR23323">
    <property type="entry name" value="VACUOLAR PROTEIN SORTING-ASSOCIATED PROTEIN"/>
    <property type="match status" value="1"/>
</dbReference>
<feature type="repeat" description="CHCR" evidence="13">
    <location>
        <begin position="395"/>
        <end position="545"/>
    </location>
</feature>
<dbReference type="Gene3D" id="3.30.40.10">
    <property type="entry name" value="Zinc/RING finger domain, C3HC4 (zinc finger)"/>
    <property type="match status" value="1"/>
</dbReference>
<feature type="domain" description="RING-type" evidence="16">
    <location>
        <begin position="813"/>
        <end position="851"/>
    </location>
</feature>
<evidence type="ECO:0000313" key="18">
    <source>
        <dbReference type="RefSeq" id="XP_014675553.1"/>
    </source>
</evidence>
<reference evidence="18" key="1">
    <citation type="submission" date="2025-08" db="UniProtKB">
        <authorList>
            <consortium name="RefSeq"/>
        </authorList>
    </citation>
    <scope>IDENTIFICATION</scope>
</reference>
<dbReference type="PROSITE" id="PS50089">
    <property type="entry name" value="ZF_RING_2"/>
    <property type="match status" value="1"/>
</dbReference>
<evidence type="ECO:0000256" key="1">
    <source>
        <dbReference type="ARBA" id="ARBA00004371"/>
    </source>
</evidence>
<keyword evidence="6 12" id="KW-0863">Zinc-finger</keyword>
<evidence type="ECO:0000256" key="10">
    <source>
        <dbReference type="ARBA" id="ARBA00023228"/>
    </source>
</evidence>
<dbReference type="PIRSF" id="PIRSF007860">
    <property type="entry name" value="VPS11"/>
    <property type="match status" value="1"/>
</dbReference>
<proteinExistence type="inferred from homology"/>
<dbReference type="CDD" id="cd16688">
    <property type="entry name" value="RING-H2_Vps11"/>
    <property type="match status" value="1"/>
</dbReference>
<evidence type="ECO:0000256" key="13">
    <source>
        <dbReference type="PROSITE-ProRule" id="PRU01006"/>
    </source>
</evidence>
<feature type="coiled-coil region" evidence="14">
    <location>
        <begin position="770"/>
        <end position="804"/>
    </location>
</feature>
<dbReference type="InterPro" id="IPR000547">
    <property type="entry name" value="Clathrin_H-chain/VPS_repeat"/>
</dbReference>
<feature type="region of interest" description="Disordered" evidence="15">
    <location>
        <begin position="904"/>
        <end position="927"/>
    </location>
</feature>
<keyword evidence="8" id="KW-0653">Protein transport</keyword>
<evidence type="ECO:0000256" key="7">
    <source>
        <dbReference type="ARBA" id="ARBA00022833"/>
    </source>
</evidence>